<comment type="caution">
    <text evidence="1">The sequence shown here is derived from an EMBL/GenBank/DDBJ whole genome shotgun (WGS) entry which is preliminary data.</text>
</comment>
<dbReference type="EMBL" id="VUJX02000007">
    <property type="protein sequence ID" value="KAL0934371.1"/>
    <property type="molecule type" value="Genomic_DNA"/>
</dbReference>
<protein>
    <submittedName>
        <fullName evidence="1">UDP-glucose,sterol transferase</fullName>
    </submittedName>
</protein>
<sequence>MDNKRKTIRYELGGDEHYLAPESNNALQGPASIELAGDEQHYLKPESNNVIRRAASTGELSYQNNADEQQWTNSTATPDTSSTSSKLWTGSTTIRDDDGRVEIDCDSKLARAISLMYRANKDQEAGSRPPRTPSFEPSLPPYERVQGTRGYKDPTSLNVLIQVVGSRGDVQPFVALGAELKRRGHRVRLATHDLFDKFVREAGLEHYPIGGDPAALMAYMVKNPGLIPSMKSLKAGEIQQKREMVEEMIEGFWEACIRPDTVTGEPFVADAIISNPPSFAHVHCAQALGIPVHLMFTMPWTSTTAFPHPLANLKNAGSDHAMANYISYGVVEHMTWQGLGDIVNKWRERLDLEHVAMFDGPMLAETLKIPFTYCWSPALVPKPKDWASHIDVCGFFFRDTPQYTPPDDLAQFLAAGPPPVYIGFGSIVLDDPQRVINTILSSVEAAGVRAIISKGWSDLAGSGSESVYWIGDCPHEWLFQHVAAVVHHGGAGTTACGLRNGKPTTIVPFFGDQPFWGDMVANAGAGPKPIPQKQLNPENLTAAIRYCLSPKAVAAAQQIAAQMEAEQGVRAAADSWWRQLPLNRMQCDLIPSQAAAWNYSKLKKPLKLSKMAAEILLSHDALQLKHLSGYQTNPITIDVTRWDPLSGGASAVMATAVDMTGSITGMVTKPIDEYKEETRRRARQLEKQQQRSGSSNSRDASVDGRSSVISTGSANSKTKHPSMAGKVAGASAKSIGKLGPTAAKGMLVDIPLAITEGMRAVPKHFGTEVRDHGRVTNAKSGAVVAGKTFAWGFVDGLSDLVMEPVRGANNEGALGAFKGLGKGAASLVTKSGAGMFGLFAYPSAGIAKSLRSAVHSGTRKAIAKEKHVEGQWLINSDAATDVDSGEILAAFNRLRGLK</sequence>
<keyword evidence="2" id="KW-1185">Reference proteome</keyword>
<keyword evidence="1" id="KW-0808">Transferase</keyword>
<evidence type="ECO:0000313" key="2">
    <source>
        <dbReference type="Proteomes" id="UP000805649"/>
    </source>
</evidence>
<reference evidence="1 2" key="1">
    <citation type="journal article" date="2020" name="Phytopathology">
        <title>Genome Sequence Resources of Colletotrichum truncatum, C. plurivorum, C. musicola, and C. sojae: Four Species Pathogenic to Soybean (Glycine max).</title>
        <authorList>
            <person name="Rogerio F."/>
            <person name="Boufleur T.R."/>
            <person name="Ciampi-Guillardi M."/>
            <person name="Sukno S.A."/>
            <person name="Thon M.R."/>
            <person name="Massola Junior N.S."/>
            <person name="Baroncelli R."/>
        </authorList>
    </citation>
    <scope>NUCLEOTIDE SEQUENCE [LARGE SCALE GENOMIC DNA]</scope>
    <source>
        <strain evidence="1 2">CMES1059</strain>
    </source>
</reference>
<accession>A0ACC3YSD0</accession>
<gene>
    <name evidence="1" type="ORF">CTRU02_211170</name>
</gene>
<dbReference type="Proteomes" id="UP000805649">
    <property type="component" value="Unassembled WGS sequence"/>
</dbReference>
<evidence type="ECO:0000313" key="1">
    <source>
        <dbReference type="EMBL" id="KAL0934371.1"/>
    </source>
</evidence>
<organism evidence="1 2">
    <name type="scientific">Colletotrichum truncatum</name>
    <name type="common">Anthracnose fungus</name>
    <name type="synonym">Colletotrichum capsici</name>
    <dbReference type="NCBI Taxonomy" id="5467"/>
    <lineage>
        <taxon>Eukaryota</taxon>
        <taxon>Fungi</taxon>
        <taxon>Dikarya</taxon>
        <taxon>Ascomycota</taxon>
        <taxon>Pezizomycotina</taxon>
        <taxon>Sordariomycetes</taxon>
        <taxon>Hypocreomycetidae</taxon>
        <taxon>Glomerellales</taxon>
        <taxon>Glomerellaceae</taxon>
        <taxon>Colletotrichum</taxon>
        <taxon>Colletotrichum truncatum species complex</taxon>
    </lineage>
</organism>
<proteinExistence type="predicted"/>
<name>A0ACC3YSD0_COLTU</name>